<proteinExistence type="predicted"/>
<dbReference type="EMBL" id="BGPR01001822">
    <property type="protein sequence ID" value="GBM62545.1"/>
    <property type="molecule type" value="Genomic_DNA"/>
</dbReference>
<keyword evidence="2" id="KW-1185">Reference proteome</keyword>
<gene>
    <name evidence="1" type="ORF">AVEN_157737_1</name>
</gene>
<evidence type="ECO:0000313" key="2">
    <source>
        <dbReference type="Proteomes" id="UP000499080"/>
    </source>
</evidence>
<name>A0A4Y2HB72_ARAVE</name>
<dbReference type="AlphaFoldDB" id="A0A4Y2HB72"/>
<dbReference type="Proteomes" id="UP000499080">
    <property type="component" value="Unassembled WGS sequence"/>
</dbReference>
<protein>
    <submittedName>
        <fullName evidence="1">Uncharacterized protein</fullName>
    </submittedName>
</protein>
<accession>A0A4Y2HB72</accession>
<comment type="caution">
    <text evidence="1">The sequence shown here is derived from an EMBL/GenBank/DDBJ whole genome shotgun (WGS) entry which is preliminary data.</text>
</comment>
<sequence>MGIVKLPHYIYPKIYWPPIYSLPQKNGLINCPVPDSAVDVPFKRGVDRVRLDESDKELAFGLLSPCVRGRARTHYGIGFTLVIVLFKECVNF</sequence>
<evidence type="ECO:0000313" key="1">
    <source>
        <dbReference type="EMBL" id="GBM62545.1"/>
    </source>
</evidence>
<reference evidence="1 2" key="1">
    <citation type="journal article" date="2019" name="Sci. Rep.">
        <title>Orb-weaving spider Araneus ventricosus genome elucidates the spidroin gene catalogue.</title>
        <authorList>
            <person name="Kono N."/>
            <person name="Nakamura H."/>
            <person name="Ohtoshi R."/>
            <person name="Moran D.A.P."/>
            <person name="Shinohara A."/>
            <person name="Yoshida Y."/>
            <person name="Fujiwara M."/>
            <person name="Mori M."/>
            <person name="Tomita M."/>
            <person name="Arakawa K."/>
        </authorList>
    </citation>
    <scope>NUCLEOTIDE SEQUENCE [LARGE SCALE GENOMIC DNA]</scope>
</reference>
<organism evidence="1 2">
    <name type="scientific">Araneus ventricosus</name>
    <name type="common">Orbweaver spider</name>
    <name type="synonym">Epeira ventricosa</name>
    <dbReference type="NCBI Taxonomy" id="182803"/>
    <lineage>
        <taxon>Eukaryota</taxon>
        <taxon>Metazoa</taxon>
        <taxon>Ecdysozoa</taxon>
        <taxon>Arthropoda</taxon>
        <taxon>Chelicerata</taxon>
        <taxon>Arachnida</taxon>
        <taxon>Araneae</taxon>
        <taxon>Araneomorphae</taxon>
        <taxon>Entelegynae</taxon>
        <taxon>Araneoidea</taxon>
        <taxon>Araneidae</taxon>
        <taxon>Araneus</taxon>
    </lineage>
</organism>